<reference evidence="1" key="1">
    <citation type="submission" date="2023-10" db="EMBL/GenBank/DDBJ databases">
        <title>Genome assemblies of two species of porcelain crab, Petrolisthes cinctipes and Petrolisthes manimaculis (Anomura: Porcellanidae).</title>
        <authorList>
            <person name="Angst P."/>
        </authorList>
    </citation>
    <scope>NUCLEOTIDE SEQUENCE</scope>
    <source>
        <strain evidence="1">PB745_01</strain>
        <tissue evidence="1">Gill</tissue>
    </source>
</reference>
<name>A0AAE1EEE3_PETCI</name>
<gene>
    <name evidence="1" type="ORF">Pcinc_044378</name>
</gene>
<dbReference type="AlphaFoldDB" id="A0AAE1EEE3"/>
<proteinExistence type="predicted"/>
<organism evidence="1 2">
    <name type="scientific">Petrolisthes cinctipes</name>
    <name type="common">Flat porcelain crab</name>
    <dbReference type="NCBI Taxonomy" id="88211"/>
    <lineage>
        <taxon>Eukaryota</taxon>
        <taxon>Metazoa</taxon>
        <taxon>Ecdysozoa</taxon>
        <taxon>Arthropoda</taxon>
        <taxon>Crustacea</taxon>
        <taxon>Multicrustacea</taxon>
        <taxon>Malacostraca</taxon>
        <taxon>Eumalacostraca</taxon>
        <taxon>Eucarida</taxon>
        <taxon>Decapoda</taxon>
        <taxon>Pleocyemata</taxon>
        <taxon>Anomura</taxon>
        <taxon>Galatheoidea</taxon>
        <taxon>Porcellanidae</taxon>
        <taxon>Petrolisthes</taxon>
    </lineage>
</organism>
<accession>A0AAE1EEE3</accession>
<evidence type="ECO:0000313" key="1">
    <source>
        <dbReference type="EMBL" id="KAK3848847.1"/>
    </source>
</evidence>
<dbReference type="Proteomes" id="UP001286313">
    <property type="component" value="Unassembled WGS sequence"/>
</dbReference>
<sequence length="130" mass="14136">MVVVAMTAVCPDSDGTRGSGVVAGGEPMMSEVSTINTHLDVIQYLAENCQLFYILQNSLELLDTLVNTLKTTTNQPSPGLSHRVKVSAAMKTLLCYSINSSVNGLINRHSKDIQYSEIIDDIIGQYKLES</sequence>
<dbReference type="EMBL" id="JAWQEG010009310">
    <property type="protein sequence ID" value="KAK3848847.1"/>
    <property type="molecule type" value="Genomic_DNA"/>
</dbReference>
<keyword evidence="2" id="KW-1185">Reference proteome</keyword>
<evidence type="ECO:0000313" key="2">
    <source>
        <dbReference type="Proteomes" id="UP001286313"/>
    </source>
</evidence>
<comment type="caution">
    <text evidence="1">The sequence shown here is derived from an EMBL/GenBank/DDBJ whole genome shotgun (WGS) entry which is preliminary data.</text>
</comment>
<protein>
    <submittedName>
        <fullName evidence="1">Uncharacterized protein</fullName>
    </submittedName>
</protein>